<organism evidence="2 3">
    <name type="scientific">Candidatus Aphodenecus pullistercoris</name>
    <dbReference type="NCBI Taxonomy" id="2840669"/>
    <lineage>
        <taxon>Bacteria</taxon>
        <taxon>Pseudomonadati</taxon>
        <taxon>Spirochaetota</taxon>
        <taxon>Spirochaetia</taxon>
        <taxon>Spirochaetales</taxon>
        <taxon>Candidatus Aphodenecus</taxon>
    </lineage>
</organism>
<sequence length="196" mass="21707">MKRCSLIIHSVSGNIYIIGAYLKEKLVEAGVDARLYRVEDGDLHILAASKDTVNQYYEDILELPVASEETLLKSDMIIIGAPTRFGNMTAEMKAFIDSTYAMSESRALEGRLFGCFTSCTHSICEGSHALDSMLYWAQNMALIHIPYGVHTEVALSNQPVAGIVHLEGKENDIRPSDRLGAVIETYARTVAEYLED</sequence>
<dbReference type="AlphaFoldDB" id="A0A9D9E973"/>
<feature type="domain" description="Flavodoxin-like" evidence="1">
    <location>
        <begin position="4"/>
        <end position="191"/>
    </location>
</feature>
<reference evidence="2" key="2">
    <citation type="journal article" date="2021" name="PeerJ">
        <title>Extensive microbial diversity within the chicken gut microbiome revealed by metagenomics and culture.</title>
        <authorList>
            <person name="Gilroy R."/>
            <person name="Ravi A."/>
            <person name="Getino M."/>
            <person name="Pursley I."/>
            <person name="Horton D.L."/>
            <person name="Alikhan N.F."/>
            <person name="Baker D."/>
            <person name="Gharbi K."/>
            <person name="Hall N."/>
            <person name="Watson M."/>
            <person name="Adriaenssens E.M."/>
            <person name="Foster-Nyarko E."/>
            <person name="Jarju S."/>
            <person name="Secka A."/>
            <person name="Antonio M."/>
            <person name="Oren A."/>
            <person name="Chaudhuri R.R."/>
            <person name="La Ragione R."/>
            <person name="Hildebrand F."/>
            <person name="Pallen M.J."/>
        </authorList>
    </citation>
    <scope>NUCLEOTIDE SEQUENCE</scope>
    <source>
        <strain evidence="2">11167</strain>
    </source>
</reference>
<dbReference type="InterPro" id="IPR029039">
    <property type="entry name" value="Flavoprotein-like_sf"/>
</dbReference>
<name>A0A9D9E973_9SPIR</name>
<dbReference type="InterPro" id="IPR008254">
    <property type="entry name" value="Flavodoxin/NO_synth"/>
</dbReference>
<dbReference type="InterPro" id="IPR005025">
    <property type="entry name" value="FMN_Rdtase-like_dom"/>
</dbReference>
<dbReference type="Gene3D" id="3.40.50.360">
    <property type="match status" value="1"/>
</dbReference>
<dbReference type="GO" id="GO:0016020">
    <property type="term" value="C:membrane"/>
    <property type="evidence" value="ECO:0007669"/>
    <property type="project" value="TreeGrafter"/>
</dbReference>
<proteinExistence type="predicted"/>
<dbReference type="PANTHER" id="PTHR30546">
    <property type="entry name" value="FLAVODOXIN-RELATED PROTEIN WRBA-RELATED"/>
    <property type="match status" value="1"/>
</dbReference>
<evidence type="ECO:0000313" key="3">
    <source>
        <dbReference type="Proteomes" id="UP000823633"/>
    </source>
</evidence>
<dbReference type="EMBL" id="JADIMU010000005">
    <property type="protein sequence ID" value="MBO8442271.1"/>
    <property type="molecule type" value="Genomic_DNA"/>
</dbReference>
<dbReference type="PROSITE" id="PS50902">
    <property type="entry name" value="FLAVODOXIN_LIKE"/>
    <property type="match status" value="1"/>
</dbReference>
<accession>A0A9D9E973</accession>
<dbReference type="SUPFAM" id="SSF52218">
    <property type="entry name" value="Flavoproteins"/>
    <property type="match status" value="1"/>
</dbReference>
<reference evidence="2" key="1">
    <citation type="submission" date="2020-10" db="EMBL/GenBank/DDBJ databases">
        <authorList>
            <person name="Gilroy R."/>
        </authorList>
    </citation>
    <scope>NUCLEOTIDE SEQUENCE</scope>
    <source>
        <strain evidence="2">11167</strain>
    </source>
</reference>
<evidence type="ECO:0000313" key="2">
    <source>
        <dbReference type="EMBL" id="MBO8442271.1"/>
    </source>
</evidence>
<dbReference type="GO" id="GO:0003955">
    <property type="term" value="F:NAD(P)H dehydrogenase (quinone) activity"/>
    <property type="evidence" value="ECO:0007669"/>
    <property type="project" value="TreeGrafter"/>
</dbReference>
<dbReference type="Pfam" id="PF03358">
    <property type="entry name" value="FMN_red"/>
    <property type="match status" value="1"/>
</dbReference>
<dbReference type="Proteomes" id="UP000823633">
    <property type="component" value="Unassembled WGS sequence"/>
</dbReference>
<comment type="caution">
    <text evidence="2">The sequence shown here is derived from an EMBL/GenBank/DDBJ whole genome shotgun (WGS) entry which is preliminary data.</text>
</comment>
<evidence type="ECO:0000259" key="1">
    <source>
        <dbReference type="PROSITE" id="PS50902"/>
    </source>
</evidence>
<dbReference type="PANTHER" id="PTHR30546:SF23">
    <property type="entry name" value="FLAVOPROTEIN-LIKE PROTEIN YCP4-RELATED"/>
    <property type="match status" value="1"/>
</dbReference>
<gene>
    <name evidence="2" type="ORF">IAC42_00710</name>
</gene>
<protein>
    <submittedName>
        <fullName evidence="2">Flavodoxin family protein</fullName>
    </submittedName>
</protein>
<dbReference type="GO" id="GO:0010181">
    <property type="term" value="F:FMN binding"/>
    <property type="evidence" value="ECO:0007669"/>
    <property type="project" value="InterPro"/>
</dbReference>